<dbReference type="Proteomes" id="UP000295252">
    <property type="component" value="Chromosome X"/>
</dbReference>
<organism evidence="1 2">
    <name type="scientific">Coffea canephora</name>
    <name type="common">Robusta coffee</name>
    <dbReference type="NCBI Taxonomy" id="49390"/>
    <lineage>
        <taxon>Eukaryota</taxon>
        <taxon>Viridiplantae</taxon>
        <taxon>Streptophyta</taxon>
        <taxon>Embryophyta</taxon>
        <taxon>Tracheophyta</taxon>
        <taxon>Spermatophyta</taxon>
        <taxon>Magnoliopsida</taxon>
        <taxon>eudicotyledons</taxon>
        <taxon>Gunneridae</taxon>
        <taxon>Pentapetalae</taxon>
        <taxon>asterids</taxon>
        <taxon>lamiids</taxon>
        <taxon>Gentianales</taxon>
        <taxon>Rubiaceae</taxon>
        <taxon>Ixoroideae</taxon>
        <taxon>Gardenieae complex</taxon>
        <taxon>Bertiereae - Coffeeae clade</taxon>
        <taxon>Coffeeae</taxon>
        <taxon>Coffea</taxon>
    </lineage>
</organism>
<evidence type="ECO:0000313" key="2">
    <source>
        <dbReference type="Proteomes" id="UP000295252"/>
    </source>
</evidence>
<dbReference type="InParanoid" id="A0A068V1C7"/>
<accession>A0A068V1C7</accession>
<dbReference type="STRING" id="49390.A0A068V1C7"/>
<dbReference type="Gene3D" id="3.30.200.20">
    <property type="entry name" value="Phosphorylase Kinase, domain 1"/>
    <property type="match status" value="1"/>
</dbReference>
<dbReference type="PhylomeDB" id="A0A068V1C7"/>
<dbReference type="SUPFAM" id="SSF56112">
    <property type="entry name" value="Protein kinase-like (PK-like)"/>
    <property type="match status" value="1"/>
</dbReference>
<reference evidence="2" key="1">
    <citation type="journal article" date="2014" name="Science">
        <title>The coffee genome provides insight into the convergent evolution of caffeine biosynthesis.</title>
        <authorList>
            <person name="Denoeud F."/>
            <person name="Carretero-Paulet L."/>
            <person name="Dereeper A."/>
            <person name="Droc G."/>
            <person name="Guyot R."/>
            <person name="Pietrella M."/>
            <person name="Zheng C."/>
            <person name="Alberti A."/>
            <person name="Anthony F."/>
            <person name="Aprea G."/>
            <person name="Aury J.M."/>
            <person name="Bento P."/>
            <person name="Bernard M."/>
            <person name="Bocs S."/>
            <person name="Campa C."/>
            <person name="Cenci A."/>
            <person name="Combes M.C."/>
            <person name="Crouzillat D."/>
            <person name="Da Silva C."/>
            <person name="Daddiego L."/>
            <person name="De Bellis F."/>
            <person name="Dussert S."/>
            <person name="Garsmeur O."/>
            <person name="Gayraud T."/>
            <person name="Guignon V."/>
            <person name="Jahn K."/>
            <person name="Jamilloux V."/>
            <person name="Joet T."/>
            <person name="Labadie K."/>
            <person name="Lan T."/>
            <person name="Leclercq J."/>
            <person name="Lepelley M."/>
            <person name="Leroy T."/>
            <person name="Li L.T."/>
            <person name="Librado P."/>
            <person name="Lopez L."/>
            <person name="Munoz A."/>
            <person name="Noel B."/>
            <person name="Pallavicini A."/>
            <person name="Perrotta G."/>
            <person name="Poncet V."/>
            <person name="Pot D."/>
            <person name="Priyono X."/>
            <person name="Rigoreau M."/>
            <person name="Rouard M."/>
            <person name="Rozas J."/>
            <person name="Tranchant-Dubreuil C."/>
            <person name="VanBuren R."/>
            <person name="Zhang Q."/>
            <person name="Andrade A.C."/>
            <person name="Argout X."/>
            <person name="Bertrand B."/>
            <person name="de Kochko A."/>
            <person name="Graziosi G."/>
            <person name="Henry R.J."/>
            <person name="Jayarama X."/>
            <person name="Ming R."/>
            <person name="Nagai C."/>
            <person name="Rounsley S."/>
            <person name="Sankoff D."/>
            <person name="Giuliano G."/>
            <person name="Albert V.A."/>
            <person name="Wincker P."/>
            <person name="Lashermes P."/>
        </authorList>
    </citation>
    <scope>NUCLEOTIDE SEQUENCE [LARGE SCALE GENOMIC DNA]</scope>
    <source>
        <strain evidence="2">cv. DH200-94</strain>
    </source>
</reference>
<evidence type="ECO:0000313" key="1">
    <source>
        <dbReference type="EMBL" id="CDP14466.1"/>
    </source>
</evidence>
<sequence>MVEFMAKTLKRAHDNILHRPMAKLNYLRQLCHPYLMKLVGHCLEDELRLLVNDFMPSGAAYIKHGILLLTILLESPIRGCSLRCKRTSFSTWC</sequence>
<keyword evidence="2" id="KW-1185">Reference proteome</keyword>
<dbReference type="Gramene" id="CDP14466">
    <property type="protein sequence ID" value="CDP14466"/>
    <property type="gene ID" value="GSCOC_T00040959001"/>
</dbReference>
<evidence type="ECO:0008006" key="3">
    <source>
        <dbReference type="Google" id="ProtNLM"/>
    </source>
</evidence>
<dbReference type="AlphaFoldDB" id="A0A068V1C7"/>
<name>A0A068V1C7_COFCA</name>
<dbReference type="InterPro" id="IPR011009">
    <property type="entry name" value="Kinase-like_dom_sf"/>
</dbReference>
<gene>
    <name evidence="1" type="ORF">GSCOC_T00040959001</name>
</gene>
<dbReference type="EMBL" id="HG739170">
    <property type="protein sequence ID" value="CDP14466.1"/>
    <property type="molecule type" value="Genomic_DNA"/>
</dbReference>
<dbReference type="OrthoDB" id="8891264at2759"/>
<proteinExistence type="predicted"/>
<protein>
    <recommendedName>
        <fullName evidence="3">Serine-threonine/tyrosine-protein kinase catalytic domain-containing protein</fullName>
    </recommendedName>
</protein>